<dbReference type="Proteomes" id="UP000198287">
    <property type="component" value="Unassembled WGS sequence"/>
</dbReference>
<dbReference type="InterPro" id="IPR018244">
    <property type="entry name" value="Allrgn_V5/Tpx1_CS"/>
</dbReference>
<comment type="caution">
    <text evidence="3">The sequence shown here is derived from an EMBL/GenBank/DDBJ whole genome shotgun (WGS) entry which is preliminary data.</text>
</comment>
<organism evidence="3 4">
    <name type="scientific">Folsomia candida</name>
    <name type="common">Springtail</name>
    <dbReference type="NCBI Taxonomy" id="158441"/>
    <lineage>
        <taxon>Eukaryota</taxon>
        <taxon>Metazoa</taxon>
        <taxon>Ecdysozoa</taxon>
        <taxon>Arthropoda</taxon>
        <taxon>Hexapoda</taxon>
        <taxon>Collembola</taxon>
        <taxon>Entomobryomorpha</taxon>
        <taxon>Isotomoidea</taxon>
        <taxon>Isotomidae</taxon>
        <taxon>Proisotominae</taxon>
        <taxon>Folsomia</taxon>
    </lineage>
</organism>
<evidence type="ECO:0000313" key="3">
    <source>
        <dbReference type="EMBL" id="OXA61165.1"/>
    </source>
</evidence>
<accession>A0A226EU66</accession>
<feature type="compositionally biased region" description="Low complexity" evidence="1">
    <location>
        <begin position="303"/>
        <end position="312"/>
    </location>
</feature>
<dbReference type="PROSITE" id="PS01009">
    <property type="entry name" value="CRISP_1"/>
    <property type="match status" value="1"/>
</dbReference>
<proteinExistence type="predicted"/>
<dbReference type="InterPro" id="IPR014044">
    <property type="entry name" value="CAP_dom"/>
</dbReference>
<sequence length="343" mass="39769">MSTHPPDELFNPTETEQKLDLDSQNLGDFGKDKDHLVYKREIKSERNDNFLDWVNHKSLMYKIRYENLTGSPPTEWLKEIVRFHNVLRKRHGSQKVEFDYEIAYEAHLWALELAKKAIKKRKIILENGLPNNNKKLGENLGARQSKMRLQLLDLPGSFPVRVWYSEIRKHDWEKNYWQWDSGHFTQLIWGATKRIGCGRVVTEELCESGKIVLPSIFFVVCRYWPAGNWLHKHAYEEHVHPPKDGKSHNEIPDFTKYCPIKSKPCSRPVLCCPTGKTRSEFNGSSSCEITPKKIVGRGFKKLTTPIPTTTSTPIPPTPAPPPPPPVRRVHFEPPKRGRAIRHK</sequence>
<dbReference type="SUPFAM" id="SSF55797">
    <property type="entry name" value="PR-1-like"/>
    <property type="match status" value="1"/>
</dbReference>
<name>A0A226EU66_FOLCA</name>
<evidence type="ECO:0000259" key="2">
    <source>
        <dbReference type="SMART" id="SM00198"/>
    </source>
</evidence>
<dbReference type="Pfam" id="PF00188">
    <property type="entry name" value="CAP"/>
    <property type="match status" value="1"/>
</dbReference>
<dbReference type="PANTHER" id="PTHR10334">
    <property type="entry name" value="CYSTEINE-RICH SECRETORY PROTEIN-RELATED"/>
    <property type="match status" value="1"/>
</dbReference>
<dbReference type="GO" id="GO:0005576">
    <property type="term" value="C:extracellular region"/>
    <property type="evidence" value="ECO:0007669"/>
    <property type="project" value="InterPro"/>
</dbReference>
<dbReference type="Gene3D" id="3.40.33.10">
    <property type="entry name" value="CAP"/>
    <property type="match status" value="1"/>
</dbReference>
<keyword evidence="4" id="KW-1185">Reference proteome</keyword>
<dbReference type="PRINTS" id="PR00837">
    <property type="entry name" value="V5TPXLIKE"/>
</dbReference>
<feature type="domain" description="SCP" evidence="2">
    <location>
        <begin position="75"/>
        <end position="231"/>
    </location>
</feature>
<dbReference type="STRING" id="158441.A0A226EU66"/>
<dbReference type="SMART" id="SM00198">
    <property type="entry name" value="SCP"/>
    <property type="match status" value="1"/>
</dbReference>
<gene>
    <name evidence="3" type="ORF">Fcan01_05596</name>
</gene>
<dbReference type="PROSITE" id="PS01010">
    <property type="entry name" value="CRISP_2"/>
    <property type="match status" value="1"/>
</dbReference>
<feature type="compositionally biased region" description="Pro residues" evidence="1">
    <location>
        <begin position="313"/>
        <end position="326"/>
    </location>
</feature>
<dbReference type="OrthoDB" id="289431at2759"/>
<dbReference type="AlphaFoldDB" id="A0A226EU66"/>
<evidence type="ECO:0000256" key="1">
    <source>
        <dbReference type="SAM" id="MobiDB-lite"/>
    </source>
</evidence>
<reference evidence="3 4" key="1">
    <citation type="submission" date="2015-12" db="EMBL/GenBank/DDBJ databases">
        <title>The genome of Folsomia candida.</title>
        <authorList>
            <person name="Faddeeva A."/>
            <person name="Derks M.F."/>
            <person name="Anvar Y."/>
            <person name="Smit S."/>
            <person name="Van Straalen N."/>
            <person name="Roelofs D."/>
        </authorList>
    </citation>
    <scope>NUCLEOTIDE SEQUENCE [LARGE SCALE GENOMIC DNA]</scope>
    <source>
        <strain evidence="3 4">VU population</strain>
        <tissue evidence="3">Whole body</tissue>
    </source>
</reference>
<protein>
    <submittedName>
        <fullName evidence="3">Golgi-associated plant pathogenesis-related protein 1</fullName>
    </submittedName>
</protein>
<evidence type="ECO:0000313" key="4">
    <source>
        <dbReference type="Proteomes" id="UP000198287"/>
    </source>
</evidence>
<dbReference type="EMBL" id="LNIX01000002">
    <property type="protein sequence ID" value="OXA61165.1"/>
    <property type="molecule type" value="Genomic_DNA"/>
</dbReference>
<dbReference type="InterPro" id="IPR035940">
    <property type="entry name" value="CAP_sf"/>
</dbReference>
<dbReference type="InterPro" id="IPR001283">
    <property type="entry name" value="CRISP-related"/>
</dbReference>
<feature type="region of interest" description="Disordered" evidence="1">
    <location>
        <begin position="300"/>
        <end position="343"/>
    </location>
</feature>